<evidence type="ECO:0000313" key="11">
    <source>
        <dbReference type="EMBL" id="MBR9650336.1"/>
    </source>
</evidence>
<dbReference type="Proteomes" id="UP001195941">
    <property type="component" value="Unassembled WGS sequence"/>
</dbReference>
<gene>
    <name evidence="11" type="ORF">IT775_04245</name>
</gene>
<feature type="transmembrane region" description="Helical" evidence="9">
    <location>
        <begin position="131"/>
        <end position="153"/>
    </location>
</feature>
<keyword evidence="3" id="KW-1003">Cell membrane</keyword>
<evidence type="ECO:0000256" key="7">
    <source>
        <dbReference type="ARBA" id="ARBA00023136"/>
    </source>
</evidence>
<evidence type="ECO:0000259" key="10">
    <source>
        <dbReference type="Pfam" id="PF04290"/>
    </source>
</evidence>
<reference evidence="11 12" key="1">
    <citation type="journal article" date="2021" name="Arch. Microbiol.">
        <title>Thalassobius aquimarinus sp. nov., isolated from the Sea of Japan seashore.</title>
        <authorList>
            <person name="Kurilenko V.V."/>
            <person name="Romanenko L.A."/>
            <person name="Chernysheva N.Y."/>
            <person name="Velansky P.V."/>
            <person name="Tekutyeva L.A."/>
            <person name="Isaeva M.P."/>
            <person name="Mikhailov V.V."/>
        </authorList>
    </citation>
    <scope>NUCLEOTIDE SEQUENCE [LARGE SCALE GENOMIC DNA]</scope>
    <source>
        <strain evidence="11 12">KMM 8518</strain>
    </source>
</reference>
<comment type="similarity">
    <text evidence="8 9">Belongs to the TRAP transporter small permease family.</text>
</comment>
<evidence type="ECO:0000256" key="4">
    <source>
        <dbReference type="ARBA" id="ARBA00022519"/>
    </source>
</evidence>
<feature type="domain" description="Tripartite ATP-independent periplasmic transporters DctQ component" evidence="10">
    <location>
        <begin position="28"/>
        <end position="152"/>
    </location>
</feature>
<dbReference type="InterPro" id="IPR007387">
    <property type="entry name" value="TRAP_DctQ"/>
</dbReference>
<keyword evidence="5 9" id="KW-0812">Transmembrane</keyword>
<accession>A0ABS5HNF1</accession>
<name>A0ABS5HNF1_9RHOB</name>
<protein>
    <recommendedName>
        <fullName evidence="9">TRAP transporter small permease protein</fullName>
    </recommendedName>
</protein>
<evidence type="ECO:0000256" key="8">
    <source>
        <dbReference type="ARBA" id="ARBA00038436"/>
    </source>
</evidence>
<keyword evidence="2 9" id="KW-0813">Transport</keyword>
<organism evidence="11 12">
    <name type="scientific">Thalassovita aquimarina</name>
    <dbReference type="NCBI Taxonomy" id="2785917"/>
    <lineage>
        <taxon>Bacteria</taxon>
        <taxon>Pseudomonadati</taxon>
        <taxon>Pseudomonadota</taxon>
        <taxon>Alphaproteobacteria</taxon>
        <taxon>Rhodobacterales</taxon>
        <taxon>Roseobacteraceae</taxon>
        <taxon>Thalassovita</taxon>
    </lineage>
</organism>
<feature type="transmembrane region" description="Helical" evidence="9">
    <location>
        <begin position="90"/>
        <end position="111"/>
    </location>
</feature>
<comment type="subunit">
    <text evidence="9">The complex comprises the extracytoplasmic solute receptor protein and the two transmembrane proteins.</text>
</comment>
<evidence type="ECO:0000256" key="9">
    <source>
        <dbReference type="RuleBase" id="RU369079"/>
    </source>
</evidence>
<comment type="function">
    <text evidence="9">Part of the tripartite ATP-independent periplasmic (TRAP) transport system.</text>
</comment>
<evidence type="ECO:0000313" key="12">
    <source>
        <dbReference type="Proteomes" id="UP001195941"/>
    </source>
</evidence>
<evidence type="ECO:0000256" key="2">
    <source>
        <dbReference type="ARBA" id="ARBA00022448"/>
    </source>
</evidence>
<dbReference type="EMBL" id="JADMKU010000003">
    <property type="protein sequence ID" value="MBR9650336.1"/>
    <property type="molecule type" value="Genomic_DNA"/>
</dbReference>
<keyword evidence="6 9" id="KW-1133">Transmembrane helix</keyword>
<keyword evidence="7 9" id="KW-0472">Membrane</keyword>
<feature type="transmembrane region" description="Helical" evidence="9">
    <location>
        <begin position="21"/>
        <end position="40"/>
    </location>
</feature>
<comment type="caution">
    <text evidence="11">The sequence shown here is derived from an EMBL/GenBank/DDBJ whole genome shotgun (WGS) entry which is preliminary data.</text>
</comment>
<sequence>MQGTLLRWALILARGTETVAAILLIAVIAMNLAQVFFRYVLVDPISWSEETMRYTTTWMVMLAAAPALLRREHMEVSLFDSVRSERLRRLVGQLVHLCVAGFCVLLIVKGFPAAIDNMRQVSPAVRIPMTIPYMAIPVGAVLVLINTLCMMLLPAEALAQLEDGEGAP</sequence>
<dbReference type="InterPro" id="IPR055348">
    <property type="entry name" value="DctQ"/>
</dbReference>
<proteinExistence type="inferred from homology"/>
<evidence type="ECO:0000256" key="5">
    <source>
        <dbReference type="ARBA" id="ARBA00022692"/>
    </source>
</evidence>
<dbReference type="RefSeq" id="WP_212699856.1">
    <property type="nucleotide sequence ID" value="NZ_JADMKU010000003.1"/>
</dbReference>
<dbReference type="Pfam" id="PF04290">
    <property type="entry name" value="DctQ"/>
    <property type="match status" value="1"/>
</dbReference>
<feature type="transmembrane region" description="Helical" evidence="9">
    <location>
        <begin position="52"/>
        <end position="69"/>
    </location>
</feature>
<dbReference type="PANTHER" id="PTHR35011">
    <property type="entry name" value="2,3-DIKETO-L-GULONATE TRAP TRANSPORTER SMALL PERMEASE PROTEIN YIAM"/>
    <property type="match status" value="1"/>
</dbReference>
<comment type="subcellular location">
    <subcellularLocation>
        <location evidence="1 9">Cell inner membrane</location>
        <topology evidence="1 9">Multi-pass membrane protein</topology>
    </subcellularLocation>
</comment>
<keyword evidence="4 9" id="KW-0997">Cell inner membrane</keyword>
<evidence type="ECO:0000256" key="3">
    <source>
        <dbReference type="ARBA" id="ARBA00022475"/>
    </source>
</evidence>
<evidence type="ECO:0000256" key="1">
    <source>
        <dbReference type="ARBA" id="ARBA00004429"/>
    </source>
</evidence>
<evidence type="ECO:0000256" key="6">
    <source>
        <dbReference type="ARBA" id="ARBA00022989"/>
    </source>
</evidence>
<keyword evidence="12" id="KW-1185">Reference proteome</keyword>
<dbReference type="PANTHER" id="PTHR35011:SF2">
    <property type="entry name" value="2,3-DIKETO-L-GULONATE TRAP TRANSPORTER SMALL PERMEASE PROTEIN YIAM"/>
    <property type="match status" value="1"/>
</dbReference>